<dbReference type="InterPro" id="IPR014710">
    <property type="entry name" value="RmlC-like_jellyroll"/>
</dbReference>
<dbReference type="InterPro" id="IPR047713">
    <property type="entry name" value="DHCW_cupin"/>
</dbReference>
<keyword evidence="4" id="KW-1185">Reference proteome</keyword>
<reference evidence="2 3" key="1">
    <citation type="submission" date="2017-06" db="EMBL/GenBank/DDBJ databases">
        <title>Herbaspirillum phytohormonus sp. nov., isolated from the root nodule of Robinia pseudoacacia in lead-zinc mine.</title>
        <authorList>
            <person name="Fan M."/>
            <person name="Lin Y."/>
        </authorList>
    </citation>
    <scope>NUCLEOTIDE SEQUENCE [LARGE SCALE GENOMIC DNA]</scope>
    <source>
        <strain evidence="2 3">HZ10</strain>
    </source>
</reference>
<organism evidence="2 3">
    <name type="scientific">Herbaspirillum robiniae</name>
    <dbReference type="NCBI Taxonomy" id="2014887"/>
    <lineage>
        <taxon>Bacteria</taxon>
        <taxon>Pseudomonadati</taxon>
        <taxon>Pseudomonadota</taxon>
        <taxon>Betaproteobacteria</taxon>
        <taxon>Burkholderiales</taxon>
        <taxon>Oxalobacteraceae</taxon>
        <taxon>Herbaspirillum</taxon>
    </lineage>
</organism>
<dbReference type="Proteomes" id="UP000536746">
    <property type="component" value="Unassembled WGS sequence"/>
</dbReference>
<accession>A0A246WVQ9</accession>
<sequence>MKIENLPFGTTDWSAVAPTEHPGITGKAFWRTCKFGDIRVRMVEYTPGYLADHWCVKGHVLLCLEGELHTELEDGRSFVLKPGMSYQVADNAEPHRSSTATGARLFIVD</sequence>
<dbReference type="EMBL" id="NJGU01000001">
    <property type="protein sequence ID" value="OWY31155.1"/>
    <property type="molecule type" value="Genomic_DNA"/>
</dbReference>
<dbReference type="EMBL" id="JABFMT010000003">
    <property type="protein sequence ID" value="NUU00776.1"/>
    <property type="molecule type" value="Genomic_DNA"/>
</dbReference>
<dbReference type="SUPFAM" id="SSF51182">
    <property type="entry name" value="RmlC-like cupins"/>
    <property type="match status" value="1"/>
</dbReference>
<protein>
    <submittedName>
        <fullName evidence="1">DHCW motif cupin fold protein</fullName>
    </submittedName>
</protein>
<dbReference type="OrthoDB" id="9794443at2"/>
<dbReference type="NCBIfam" id="NF038084">
    <property type="entry name" value="DHCW_cupin"/>
    <property type="match status" value="1"/>
</dbReference>
<gene>
    <name evidence="2" type="ORF">CEJ42_03625</name>
    <name evidence="1" type="ORF">HNO84_04130</name>
</gene>
<comment type="caution">
    <text evidence="2">The sequence shown here is derived from an EMBL/GenBank/DDBJ whole genome shotgun (WGS) entry which is preliminary data.</text>
</comment>
<dbReference type="Proteomes" id="UP000197596">
    <property type="component" value="Unassembled WGS sequence"/>
</dbReference>
<evidence type="ECO:0000313" key="4">
    <source>
        <dbReference type="Proteomes" id="UP000536746"/>
    </source>
</evidence>
<name>A0A246WVQ9_9BURK</name>
<dbReference type="Gene3D" id="2.60.120.10">
    <property type="entry name" value="Jelly Rolls"/>
    <property type="match status" value="1"/>
</dbReference>
<evidence type="ECO:0000313" key="1">
    <source>
        <dbReference type="EMBL" id="NUU00776.1"/>
    </source>
</evidence>
<evidence type="ECO:0000313" key="3">
    <source>
        <dbReference type="Proteomes" id="UP000197596"/>
    </source>
</evidence>
<evidence type="ECO:0000313" key="2">
    <source>
        <dbReference type="EMBL" id="OWY31155.1"/>
    </source>
</evidence>
<dbReference type="AlphaFoldDB" id="A0A246WVQ9"/>
<dbReference type="RefSeq" id="WP_079215471.1">
    <property type="nucleotide sequence ID" value="NZ_CP018845.1"/>
</dbReference>
<reference evidence="1 4" key="2">
    <citation type="journal article" date="2020" name="Front. Plant Sci.">
        <title>Isolation of Rhizosphere Bacteria That Improve Quality and Water Stress Tolerance in Greenhouse Ornamentals.</title>
        <authorList>
            <person name="Nordstedt N.P."/>
            <person name="Jones M.L."/>
        </authorList>
    </citation>
    <scope>NUCLEOTIDE SEQUENCE [LARGE SCALE GENOMIC DNA]</scope>
    <source>
        <strain evidence="1 4">C6C2</strain>
    </source>
</reference>
<proteinExistence type="predicted"/>
<dbReference type="InterPro" id="IPR011051">
    <property type="entry name" value="RmlC_Cupin_sf"/>
</dbReference>